<dbReference type="InterPro" id="IPR029063">
    <property type="entry name" value="SAM-dependent_MTases_sf"/>
</dbReference>
<dbReference type="NCBIfam" id="TIGR00537">
    <property type="entry name" value="hemK_rel_arch"/>
    <property type="match status" value="1"/>
</dbReference>
<dbReference type="InterPro" id="IPR002052">
    <property type="entry name" value="DNA_methylase_N6_adenine_CS"/>
</dbReference>
<dbReference type="InterPro" id="IPR007848">
    <property type="entry name" value="Small_mtfrase_dom"/>
</dbReference>
<comment type="caution">
    <text evidence="6">The sequence shown here is derived from an EMBL/GenBank/DDBJ whole genome shotgun (WGS) entry which is preliminary data.</text>
</comment>
<evidence type="ECO:0000256" key="3">
    <source>
        <dbReference type="ARBA" id="ARBA00022679"/>
    </source>
</evidence>
<organism evidence="6 7">
    <name type="scientific">Coccomyxa subellipsoidea</name>
    <dbReference type="NCBI Taxonomy" id="248742"/>
    <lineage>
        <taxon>Eukaryota</taxon>
        <taxon>Viridiplantae</taxon>
        <taxon>Chlorophyta</taxon>
        <taxon>core chlorophytes</taxon>
        <taxon>Trebouxiophyceae</taxon>
        <taxon>Trebouxiophyceae incertae sedis</taxon>
        <taxon>Coccomyxaceae</taxon>
        <taxon>Coccomyxa</taxon>
    </lineage>
</organism>
<dbReference type="EMBL" id="JALJOT010000016">
    <property type="protein sequence ID" value="KAK9902136.1"/>
    <property type="molecule type" value="Genomic_DNA"/>
</dbReference>
<accession>A0ABR2YCA8</accession>
<feature type="domain" description="Methyltransferase small" evidence="5">
    <location>
        <begin position="47"/>
        <end position="132"/>
    </location>
</feature>
<dbReference type="PROSITE" id="PS00092">
    <property type="entry name" value="N6_MTASE"/>
    <property type="match status" value="1"/>
</dbReference>
<reference evidence="6 7" key="1">
    <citation type="journal article" date="2024" name="Nat. Commun.">
        <title>Phylogenomics reveals the evolutionary origins of lichenization in chlorophyte algae.</title>
        <authorList>
            <person name="Puginier C."/>
            <person name="Libourel C."/>
            <person name="Otte J."/>
            <person name="Skaloud P."/>
            <person name="Haon M."/>
            <person name="Grisel S."/>
            <person name="Petersen M."/>
            <person name="Berrin J.G."/>
            <person name="Delaux P.M."/>
            <person name="Dal Grande F."/>
            <person name="Keller J."/>
        </authorList>
    </citation>
    <scope>NUCLEOTIDE SEQUENCE [LARGE SCALE GENOMIC DNA]</scope>
    <source>
        <strain evidence="6 7">SAG 216-7</strain>
    </source>
</reference>
<proteinExistence type="inferred from homology"/>
<dbReference type="PANTHER" id="PTHR45875">
    <property type="entry name" value="METHYLTRANSFERASE N6AMT1"/>
    <property type="match status" value="1"/>
</dbReference>
<protein>
    <recommendedName>
        <fullName evidence="5">Methyltransferase small domain-containing protein</fullName>
    </recommendedName>
</protein>
<name>A0ABR2YCA8_9CHLO</name>
<keyword evidence="4" id="KW-0949">S-adenosyl-L-methionine</keyword>
<keyword evidence="7" id="KW-1185">Reference proteome</keyword>
<dbReference type="SUPFAM" id="SSF53335">
    <property type="entry name" value="S-adenosyl-L-methionine-dependent methyltransferases"/>
    <property type="match status" value="1"/>
</dbReference>
<dbReference type="Pfam" id="PF05175">
    <property type="entry name" value="MTS"/>
    <property type="match status" value="1"/>
</dbReference>
<dbReference type="Proteomes" id="UP001491310">
    <property type="component" value="Unassembled WGS sequence"/>
</dbReference>
<evidence type="ECO:0000256" key="1">
    <source>
        <dbReference type="ARBA" id="ARBA00006149"/>
    </source>
</evidence>
<dbReference type="InterPro" id="IPR052190">
    <property type="entry name" value="Euk-Arch_PrmC-MTase"/>
</dbReference>
<evidence type="ECO:0000256" key="2">
    <source>
        <dbReference type="ARBA" id="ARBA00022603"/>
    </source>
</evidence>
<keyword evidence="3" id="KW-0808">Transferase</keyword>
<evidence type="ECO:0000313" key="7">
    <source>
        <dbReference type="Proteomes" id="UP001491310"/>
    </source>
</evidence>
<evidence type="ECO:0000259" key="5">
    <source>
        <dbReference type="Pfam" id="PF05175"/>
    </source>
</evidence>
<evidence type="ECO:0000313" key="6">
    <source>
        <dbReference type="EMBL" id="KAK9902136.1"/>
    </source>
</evidence>
<dbReference type="InterPro" id="IPR004557">
    <property type="entry name" value="PrmC-related"/>
</dbReference>
<dbReference type="Gene3D" id="3.40.50.150">
    <property type="entry name" value="Vaccinia Virus protein VP39"/>
    <property type="match status" value="1"/>
</dbReference>
<sequence length="250" mass="27526">MLREHIADVRLTHADRDVYDPSDDSFALVDALVKAAEGWHDTPPRICVEVGSGSGYITCSVALLLQHLGVTAHCIATDINPAALRATEQTLHAHNVASRVDLVRSDLLLGLRQRLHGAVDLLVFNPPYVPTPDEEVLRTGIAQAWAGGYRGRVIIDRFLPLVGDLLSPQGQLFLVTVAENDPEEIISIMQQHGLLGRIVLRRKADEEHLSIIWPIWDFVGENQRGQGATHLTGLANEGQHFHMCAPFLGR</sequence>
<gene>
    <name evidence="6" type="ORF">WJX75_005536</name>
</gene>
<evidence type="ECO:0000256" key="4">
    <source>
        <dbReference type="ARBA" id="ARBA00022691"/>
    </source>
</evidence>
<keyword evidence="2" id="KW-0489">Methyltransferase</keyword>
<dbReference type="CDD" id="cd02440">
    <property type="entry name" value="AdoMet_MTases"/>
    <property type="match status" value="1"/>
</dbReference>
<comment type="similarity">
    <text evidence="1">Belongs to the eukaryotic/archaeal PrmC-related family.</text>
</comment>
<dbReference type="PANTHER" id="PTHR45875:SF1">
    <property type="entry name" value="METHYLTRANSFERASE N6AMT1"/>
    <property type="match status" value="1"/>
</dbReference>